<evidence type="ECO:0000256" key="4">
    <source>
        <dbReference type="ARBA" id="ARBA00022679"/>
    </source>
</evidence>
<dbReference type="CDD" id="cd00075">
    <property type="entry name" value="HATPase"/>
    <property type="match status" value="1"/>
</dbReference>
<keyword evidence="7" id="KW-0812">Transmembrane</keyword>
<dbReference type="EC" id="2.7.13.3" evidence="2"/>
<dbReference type="PANTHER" id="PTHR45436:SF5">
    <property type="entry name" value="SENSOR HISTIDINE KINASE TRCS"/>
    <property type="match status" value="1"/>
</dbReference>
<feature type="compositionally biased region" description="Pro residues" evidence="6">
    <location>
        <begin position="424"/>
        <end position="441"/>
    </location>
</feature>
<keyword evidence="9" id="KW-0067">ATP-binding</keyword>
<keyword evidence="10" id="KW-1185">Reference proteome</keyword>
<feature type="transmembrane region" description="Helical" evidence="7">
    <location>
        <begin position="12"/>
        <end position="30"/>
    </location>
</feature>
<dbReference type="SMART" id="SM00387">
    <property type="entry name" value="HATPase_c"/>
    <property type="match status" value="1"/>
</dbReference>
<proteinExistence type="predicted"/>
<feature type="region of interest" description="Disordered" evidence="6">
    <location>
        <begin position="373"/>
        <end position="542"/>
    </location>
</feature>
<keyword evidence="3" id="KW-0597">Phosphoprotein</keyword>
<evidence type="ECO:0000256" key="2">
    <source>
        <dbReference type="ARBA" id="ARBA00012438"/>
    </source>
</evidence>
<reference evidence="9 10" key="1">
    <citation type="submission" date="2023-05" db="EMBL/GenBank/DDBJ databases">
        <title>Draft genome sequence of Streptomyces sp. B-S-A8 isolated from a cave soil in Thailand.</title>
        <authorList>
            <person name="Chamroensaksri N."/>
            <person name="Muangham S."/>
        </authorList>
    </citation>
    <scope>NUCLEOTIDE SEQUENCE [LARGE SCALE GENOMIC DNA]</scope>
    <source>
        <strain evidence="9 10">B-S-A8</strain>
    </source>
</reference>
<comment type="catalytic activity">
    <reaction evidence="1">
        <text>ATP + protein L-histidine = ADP + protein N-phospho-L-histidine.</text>
        <dbReference type="EC" id="2.7.13.3"/>
    </reaction>
</comment>
<dbReference type="Proteomes" id="UP001224661">
    <property type="component" value="Unassembled WGS sequence"/>
</dbReference>
<feature type="compositionally biased region" description="Pro residues" evidence="6">
    <location>
        <begin position="384"/>
        <end position="410"/>
    </location>
</feature>
<dbReference type="Gene3D" id="3.30.565.10">
    <property type="entry name" value="Histidine kinase-like ATPase, C-terminal domain"/>
    <property type="match status" value="1"/>
</dbReference>
<evidence type="ECO:0000313" key="10">
    <source>
        <dbReference type="Proteomes" id="UP001224661"/>
    </source>
</evidence>
<evidence type="ECO:0000256" key="6">
    <source>
        <dbReference type="SAM" id="MobiDB-lite"/>
    </source>
</evidence>
<dbReference type="Pfam" id="PF02518">
    <property type="entry name" value="HATPase_c"/>
    <property type="match status" value="1"/>
</dbReference>
<dbReference type="RefSeq" id="WP_282510567.1">
    <property type="nucleotide sequence ID" value="NZ_JASCIR010000002.1"/>
</dbReference>
<evidence type="ECO:0000256" key="1">
    <source>
        <dbReference type="ARBA" id="ARBA00000085"/>
    </source>
</evidence>
<dbReference type="EMBL" id="JASCIR010000002">
    <property type="protein sequence ID" value="MDI3385471.1"/>
    <property type="molecule type" value="Genomic_DNA"/>
</dbReference>
<name>A0ABT6RM08_9ACTN</name>
<gene>
    <name evidence="9" type="ORF">QIS99_04465</name>
</gene>
<comment type="caution">
    <text evidence="9">The sequence shown here is derived from an EMBL/GenBank/DDBJ whole genome shotgun (WGS) entry which is preliminary data.</text>
</comment>
<evidence type="ECO:0000313" key="9">
    <source>
        <dbReference type="EMBL" id="MDI3385471.1"/>
    </source>
</evidence>
<dbReference type="InterPro" id="IPR050428">
    <property type="entry name" value="TCS_sensor_his_kinase"/>
</dbReference>
<organism evidence="9 10">
    <name type="scientific">Streptomyces solicavernae</name>
    <dbReference type="NCBI Taxonomy" id="3043614"/>
    <lineage>
        <taxon>Bacteria</taxon>
        <taxon>Bacillati</taxon>
        <taxon>Actinomycetota</taxon>
        <taxon>Actinomycetes</taxon>
        <taxon>Kitasatosporales</taxon>
        <taxon>Streptomycetaceae</taxon>
        <taxon>Streptomyces</taxon>
    </lineage>
</organism>
<evidence type="ECO:0000256" key="3">
    <source>
        <dbReference type="ARBA" id="ARBA00022553"/>
    </source>
</evidence>
<dbReference type="InterPro" id="IPR036890">
    <property type="entry name" value="HATPase_C_sf"/>
</dbReference>
<keyword evidence="7" id="KW-1133">Transmembrane helix</keyword>
<keyword evidence="4" id="KW-0808">Transferase</keyword>
<dbReference type="PANTHER" id="PTHR45436">
    <property type="entry name" value="SENSOR HISTIDINE KINASE YKOH"/>
    <property type="match status" value="1"/>
</dbReference>
<accession>A0ABT6RM08</accession>
<dbReference type="InterPro" id="IPR003594">
    <property type="entry name" value="HATPase_dom"/>
</dbReference>
<protein>
    <recommendedName>
        <fullName evidence="2">histidine kinase</fullName>
        <ecNumber evidence="2">2.7.13.3</ecNumber>
    </recommendedName>
</protein>
<dbReference type="GO" id="GO:0005524">
    <property type="term" value="F:ATP binding"/>
    <property type="evidence" value="ECO:0007669"/>
    <property type="project" value="UniProtKB-KW"/>
</dbReference>
<keyword evidence="5" id="KW-0418">Kinase</keyword>
<dbReference type="SUPFAM" id="SSF55874">
    <property type="entry name" value="ATPase domain of HSP90 chaperone/DNA topoisomerase II/histidine kinase"/>
    <property type="match status" value="1"/>
</dbReference>
<sequence>MIQYLGQQDWVFWCLIGAMVVLAVLALRGHNVARVQRKRSAEAMAQRQRRDDAARYLLESYLPRLANPNETPPPFQLPEAYGSLAGSDFEHDLRVIAEWFSQLSDVARDRMGESLWKLLKVIGESFLARGSEQQKTISDLERLLQDPRMLEALMKVDHRTSYFLRKARNIVVLCGGFPGRSRRPETVTDVVRGATGYIRGFTRVRLVSELDVGVAAHAVNPVVHAIAELLDNADQFSNPEQPIEVELERLPNGVAISVDDRGLGMAPKKVQEANELLSRPPALDIEELAEEPSFGFRVVGLLAQQYGFSVGLKTSLYKGVRAVVMLPNALLTQMPESAPKQVSGVAPQRPMDAINGQRALDAAAVNGRATVFPSAAATEDRPAVAPPPPAPRPAPAPRPEPTPMPAPRQEPTPTHAPIQSTEPAPTPPPAPEPPRAPAPEPPRAHTAPTARSWPATPEPETSAESGRREGTPPPGQEELGTTSGGLPRRRRKAPTADARLQDADVQPRSAEETARRMAALQRGNREGRVSSTADEFKGKTTS</sequence>
<feature type="domain" description="Histidine kinase/HSP90-like ATPase" evidence="8">
    <location>
        <begin position="217"/>
        <end position="330"/>
    </location>
</feature>
<keyword evidence="9" id="KW-0547">Nucleotide-binding</keyword>
<evidence type="ECO:0000259" key="8">
    <source>
        <dbReference type="SMART" id="SM00387"/>
    </source>
</evidence>
<evidence type="ECO:0000256" key="5">
    <source>
        <dbReference type="ARBA" id="ARBA00022777"/>
    </source>
</evidence>
<feature type="compositionally biased region" description="Basic and acidic residues" evidence="6">
    <location>
        <begin position="523"/>
        <end position="542"/>
    </location>
</feature>
<evidence type="ECO:0000256" key="7">
    <source>
        <dbReference type="SAM" id="Phobius"/>
    </source>
</evidence>
<keyword evidence="7" id="KW-0472">Membrane</keyword>